<keyword evidence="12" id="KW-1185">Reference proteome</keyword>
<dbReference type="CDD" id="cd03214">
    <property type="entry name" value="ABC_Iron-Siderophores_B12_Hemin"/>
    <property type="match status" value="1"/>
</dbReference>
<dbReference type="InterPro" id="IPR003439">
    <property type="entry name" value="ABC_transporter-like_ATP-bd"/>
</dbReference>
<evidence type="ECO:0000256" key="3">
    <source>
        <dbReference type="ARBA" id="ARBA00022475"/>
    </source>
</evidence>
<dbReference type="PROSITE" id="PS00211">
    <property type="entry name" value="ABC_TRANSPORTER_1"/>
    <property type="match status" value="1"/>
</dbReference>
<dbReference type="GO" id="GO:0016887">
    <property type="term" value="F:ATP hydrolysis activity"/>
    <property type="evidence" value="ECO:0007669"/>
    <property type="project" value="InterPro"/>
</dbReference>
<keyword evidence="8" id="KW-0406">Ion transport</keyword>
<evidence type="ECO:0000256" key="5">
    <source>
        <dbReference type="ARBA" id="ARBA00022741"/>
    </source>
</evidence>
<comment type="caution">
    <text evidence="11">The sequence shown here is derived from an EMBL/GenBank/DDBJ whole genome shotgun (WGS) entry which is preliminary data.</text>
</comment>
<keyword evidence="5" id="KW-0547">Nucleotide-binding</keyword>
<evidence type="ECO:0000313" key="11">
    <source>
        <dbReference type="EMBL" id="KAB3533460.1"/>
    </source>
</evidence>
<evidence type="ECO:0000256" key="7">
    <source>
        <dbReference type="ARBA" id="ARBA00023004"/>
    </source>
</evidence>
<name>A0A6I0F6R1_9FIRM</name>
<organism evidence="11 12">
    <name type="scientific">Alkaliphilus pronyensis</name>
    <dbReference type="NCBI Taxonomy" id="1482732"/>
    <lineage>
        <taxon>Bacteria</taxon>
        <taxon>Bacillati</taxon>
        <taxon>Bacillota</taxon>
        <taxon>Clostridia</taxon>
        <taxon>Peptostreptococcales</taxon>
        <taxon>Natronincolaceae</taxon>
        <taxon>Alkaliphilus</taxon>
    </lineage>
</organism>
<dbReference type="InterPro" id="IPR027417">
    <property type="entry name" value="P-loop_NTPase"/>
</dbReference>
<keyword evidence="6 11" id="KW-0067">ATP-binding</keyword>
<dbReference type="Gene3D" id="3.40.50.300">
    <property type="entry name" value="P-loop containing nucleotide triphosphate hydrolases"/>
    <property type="match status" value="1"/>
</dbReference>
<dbReference type="AlphaFoldDB" id="A0A6I0F6R1"/>
<dbReference type="Pfam" id="PF00005">
    <property type="entry name" value="ABC_tran"/>
    <property type="match status" value="1"/>
</dbReference>
<keyword evidence="7" id="KW-0408">Iron</keyword>
<evidence type="ECO:0000256" key="6">
    <source>
        <dbReference type="ARBA" id="ARBA00022840"/>
    </source>
</evidence>
<evidence type="ECO:0000313" key="12">
    <source>
        <dbReference type="Proteomes" id="UP000432715"/>
    </source>
</evidence>
<dbReference type="RefSeq" id="WP_151861604.1">
    <property type="nucleotide sequence ID" value="NZ_WBZC01000040.1"/>
</dbReference>
<comment type="subcellular location">
    <subcellularLocation>
        <location evidence="1">Cell membrane</location>
        <topology evidence="1">Peripheral membrane protein</topology>
    </subcellularLocation>
</comment>
<keyword evidence="3" id="KW-1003">Cell membrane</keyword>
<dbReference type="InterPro" id="IPR003593">
    <property type="entry name" value="AAA+_ATPase"/>
</dbReference>
<dbReference type="PANTHER" id="PTHR42771">
    <property type="entry name" value="IRON(3+)-HYDROXAMATE IMPORT ATP-BINDING PROTEIN FHUC"/>
    <property type="match status" value="1"/>
</dbReference>
<gene>
    <name evidence="11" type="ORF">F8154_10690</name>
</gene>
<dbReference type="PANTHER" id="PTHR42771:SF10">
    <property type="entry name" value="FERRICHROME TRANSPORT ATP-BINDING PROTEIN FHUC"/>
    <property type="match status" value="1"/>
</dbReference>
<dbReference type="FunFam" id="3.40.50.300:FF:000134">
    <property type="entry name" value="Iron-enterobactin ABC transporter ATP-binding protein"/>
    <property type="match status" value="1"/>
</dbReference>
<keyword evidence="2" id="KW-0813">Transport</keyword>
<dbReference type="PROSITE" id="PS50893">
    <property type="entry name" value="ABC_TRANSPORTER_2"/>
    <property type="match status" value="1"/>
</dbReference>
<dbReference type="Proteomes" id="UP000432715">
    <property type="component" value="Unassembled WGS sequence"/>
</dbReference>
<dbReference type="GO" id="GO:0005524">
    <property type="term" value="F:ATP binding"/>
    <property type="evidence" value="ECO:0007669"/>
    <property type="project" value="UniProtKB-KW"/>
</dbReference>
<evidence type="ECO:0000256" key="9">
    <source>
        <dbReference type="ARBA" id="ARBA00023136"/>
    </source>
</evidence>
<sequence length="253" mass="28744">MIEVKNLSVSFNSKAVLNNLSIEIKKGSFTAIIGPNGCGKSTLVKAVAGLISTDSGVIIVDGKLRNKYKRKEFARKVAFLMQFGTSCDGVTARDLVEYGRNPYRRLFKRQTKEDEEIIEWAIEKTHLREFENRMLNKLSGGERQRAFLAMAIAQQTEVLILDEPTNHLDIKYQYETLNLVKKLNQESNITVICILHDINQALRYSDNIIVMKEGRIVTNGATETCVTKELMQDVYEIKCDVIKRRGVCCIDVF</sequence>
<dbReference type="GO" id="GO:0006826">
    <property type="term" value="P:iron ion transport"/>
    <property type="evidence" value="ECO:0007669"/>
    <property type="project" value="UniProtKB-KW"/>
</dbReference>
<dbReference type="GO" id="GO:0005886">
    <property type="term" value="C:plasma membrane"/>
    <property type="evidence" value="ECO:0007669"/>
    <property type="project" value="UniProtKB-SubCell"/>
</dbReference>
<protein>
    <submittedName>
        <fullName evidence="11">ABC transporter ATP-binding protein</fullName>
    </submittedName>
</protein>
<evidence type="ECO:0000256" key="4">
    <source>
        <dbReference type="ARBA" id="ARBA00022496"/>
    </source>
</evidence>
<dbReference type="OrthoDB" id="9799337at2"/>
<feature type="domain" description="ABC transporter" evidence="10">
    <location>
        <begin position="2"/>
        <end position="238"/>
    </location>
</feature>
<proteinExistence type="predicted"/>
<dbReference type="InterPro" id="IPR017871">
    <property type="entry name" value="ABC_transporter-like_CS"/>
</dbReference>
<keyword evidence="4" id="KW-0410">Iron transport</keyword>
<evidence type="ECO:0000256" key="2">
    <source>
        <dbReference type="ARBA" id="ARBA00022448"/>
    </source>
</evidence>
<evidence type="ECO:0000259" key="10">
    <source>
        <dbReference type="PROSITE" id="PS50893"/>
    </source>
</evidence>
<dbReference type="InterPro" id="IPR051535">
    <property type="entry name" value="Siderophore_ABC-ATPase"/>
</dbReference>
<dbReference type="EMBL" id="WBZC01000040">
    <property type="protein sequence ID" value="KAB3533460.1"/>
    <property type="molecule type" value="Genomic_DNA"/>
</dbReference>
<dbReference type="SMART" id="SM00382">
    <property type="entry name" value="AAA"/>
    <property type="match status" value="1"/>
</dbReference>
<reference evidence="11 12" key="1">
    <citation type="submission" date="2019-10" db="EMBL/GenBank/DDBJ databases">
        <title>Alkaliphilus serpentinus sp. nov. and Alkaliphilus pronyensis sp. nov., two novel anaerobic alkaliphilic species isolated from the serpentinized-hosted hydrothermal field of the Prony Bay (New Caledonia).</title>
        <authorList>
            <person name="Postec A."/>
        </authorList>
    </citation>
    <scope>NUCLEOTIDE SEQUENCE [LARGE SCALE GENOMIC DNA]</scope>
    <source>
        <strain evidence="11 12">LacV</strain>
    </source>
</reference>
<evidence type="ECO:0000256" key="1">
    <source>
        <dbReference type="ARBA" id="ARBA00004202"/>
    </source>
</evidence>
<keyword evidence="9" id="KW-0472">Membrane</keyword>
<dbReference type="SUPFAM" id="SSF52540">
    <property type="entry name" value="P-loop containing nucleoside triphosphate hydrolases"/>
    <property type="match status" value="1"/>
</dbReference>
<accession>A0A6I0F6R1</accession>
<evidence type="ECO:0000256" key="8">
    <source>
        <dbReference type="ARBA" id="ARBA00023065"/>
    </source>
</evidence>